<dbReference type="InterPro" id="IPR011029">
    <property type="entry name" value="DEATH-like_dom_sf"/>
</dbReference>
<gene>
    <name evidence="2" type="ORF">MNOR_LOCUS18277</name>
</gene>
<dbReference type="PROSITE" id="PS50017">
    <property type="entry name" value="DEATH_DOMAIN"/>
    <property type="match status" value="1"/>
</dbReference>
<protein>
    <recommendedName>
        <fullName evidence="1">Death domain-containing protein</fullName>
    </recommendedName>
</protein>
<feature type="domain" description="Death" evidence="1">
    <location>
        <begin position="24"/>
        <end position="106"/>
    </location>
</feature>
<name>A0AAV2QXS3_MEGNR</name>
<dbReference type="Pfam" id="PF00531">
    <property type="entry name" value="Death"/>
    <property type="match status" value="1"/>
</dbReference>
<evidence type="ECO:0000259" key="1">
    <source>
        <dbReference type="PROSITE" id="PS50017"/>
    </source>
</evidence>
<dbReference type="InterPro" id="IPR000488">
    <property type="entry name" value="Death_dom"/>
</dbReference>
<evidence type="ECO:0000313" key="2">
    <source>
        <dbReference type="EMBL" id="CAL4106183.1"/>
    </source>
</evidence>
<sequence length="106" mass="12135">MIFHLVLVHNQQLWLMRRCDRELSEEDKLSVSDHLGLKWCEVGRRMKLSDGQIENIAADHPRSIDRAYNLLTIWHDQESREATVAKLAAILLQCNASSALNHLSCG</sequence>
<dbReference type="SMART" id="SM00005">
    <property type="entry name" value="DEATH"/>
    <property type="match status" value="1"/>
</dbReference>
<dbReference type="SUPFAM" id="SSF47986">
    <property type="entry name" value="DEATH domain"/>
    <property type="match status" value="1"/>
</dbReference>
<dbReference type="Gene3D" id="1.10.533.10">
    <property type="entry name" value="Death Domain, Fas"/>
    <property type="match status" value="1"/>
</dbReference>
<keyword evidence="3" id="KW-1185">Reference proteome</keyword>
<organism evidence="2 3">
    <name type="scientific">Meganyctiphanes norvegica</name>
    <name type="common">Northern krill</name>
    <name type="synonym">Thysanopoda norvegica</name>
    <dbReference type="NCBI Taxonomy" id="48144"/>
    <lineage>
        <taxon>Eukaryota</taxon>
        <taxon>Metazoa</taxon>
        <taxon>Ecdysozoa</taxon>
        <taxon>Arthropoda</taxon>
        <taxon>Crustacea</taxon>
        <taxon>Multicrustacea</taxon>
        <taxon>Malacostraca</taxon>
        <taxon>Eumalacostraca</taxon>
        <taxon>Eucarida</taxon>
        <taxon>Euphausiacea</taxon>
        <taxon>Euphausiidae</taxon>
        <taxon>Meganyctiphanes</taxon>
    </lineage>
</organism>
<dbReference type="Proteomes" id="UP001497623">
    <property type="component" value="Unassembled WGS sequence"/>
</dbReference>
<reference evidence="2 3" key="1">
    <citation type="submission" date="2024-05" db="EMBL/GenBank/DDBJ databases">
        <authorList>
            <person name="Wallberg A."/>
        </authorList>
    </citation>
    <scope>NUCLEOTIDE SEQUENCE [LARGE SCALE GENOMIC DNA]</scope>
</reference>
<accession>A0AAV2QXS3</accession>
<evidence type="ECO:0000313" key="3">
    <source>
        <dbReference type="Proteomes" id="UP001497623"/>
    </source>
</evidence>
<dbReference type="EMBL" id="CAXKWB010012984">
    <property type="protein sequence ID" value="CAL4106183.1"/>
    <property type="molecule type" value="Genomic_DNA"/>
</dbReference>
<proteinExistence type="predicted"/>
<dbReference type="GO" id="GO:0007165">
    <property type="term" value="P:signal transduction"/>
    <property type="evidence" value="ECO:0007669"/>
    <property type="project" value="InterPro"/>
</dbReference>
<dbReference type="CDD" id="cd01670">
    <property type="entry name" value="Death"/>
    <property type="match status" value="1"/>
</dbReference>
<dbReference type="AlphaFoldDB" id="A0AAV2QXS3"/>
<comment type="caution">
    <text evidence="2">The sequence shown here is derived from an EMBL/GenBank/DDBJ whole genome shotgun (WGS) entry which is preliminary data.</text>
</comment>